<evidence type="ECO:0000256" key="1">
    <source>
        <dbReference type="ARBA" id="ARBA00004141"/>
    </source>
</evidence>
<dbReference type="GO" id="GO:0046474">
    <property type="term" value="P:glycerophospholipid biosynthetic process"/>
    <property type="evidence" value="ECO:0007669"/>
    <property type="project" value="TreeGrafter"/>
</dbReference>
<evidence type="ECO:0000256" key="3">
    <source>
        <dbReference type="ARBA" id="ARBA00005189"/>
    </source>
</evidence>
<keyword evidence="19" id="KW-1185">Reference proteome</keyword>
<dbReference type="GO" id="GO:0016020">
    <property type="term" value="C:membrane"/>
    <property type="evidence" value="ECO:0007669"/>
    <property type="project" value="UniProtKB-SubCell"/>
</dbReference>
<keyword evidence="9 17" id="KW-0812">Transmembrane</keyword>
<comment type="similarity">
    <text evidence="4 16">Belongs to the CDP-alcohol phosphatidyltransferase class-I family.</text>
</comment>
<evidence type="ECO:0000313" key="18">
    <source>
        <dbReference type="EMBL" id="NBG95541.1"/>
    </source>
</evidence>
<comment type="catalytic activity">
    <reaction evidence="15">
        <text>a CDP-1,2-diacyl-sn-glycerol + sn-glycerol 3-phosphate = a 1,2-diacyl-sn-glycero-3-phospho-(1'-sn-glycero-3'-phosphate) + CMP + H(+)</text>
        <dbReference type="Rhea" id="RHEA:12593"/>
        <dbReference type="ChEBI" id="CHEBI:15378"/>
        <dbReference type="ChEBI" id="CHEBI:57597"/>
        <dbReference type="ChEBI" id="CHEBI:58332"/>
        <dbReference type="ChEBI" id="CHEBI:60110"/>
        <dbReference type="ChEBI" id="CHEBI:60377"/>
        <dbReference type="EC" id="2.7.8.5"/>
    </reaction>
</comment>
<reference evidence="18 19" key="1">
    <citation type="journal article" date="2016" name="Int. J. Syst. Evol. Microbiol.">
        <title>Pyruvatibacter mobilis gen. nov., sp. nov., a marine bacterium from the culture broth of Picochlorum sp. 122.</title>
        <authorList>
            <person name="Wang G."/>
            <person name="Tang M."/>
            <person name="Wu H."/>
            <person name="Dai S."/>
            <person name="Li T."/>
            <person name="Chen C."/>
            <person name="He H."/>
            <person name="Fan J."/>
            <person name="Xiang W."/>
            <person name="Li X."/>
        </authorList>
    </citation>
    <scope>NUCLEOTIDE SEQUENCE [LARGE SCALE GENOMIC DNA]</scope>
    <source>
        <strain evidence="18 19">GYP-11</strain>
    </source>
</reference>
<feature type="transmembrane region" description="Helical" evidence="17">
    <location>
        <begin position="69"/>
        <end position="91"/>
    </location>
</feature>
<dbReference type="PANTHER" id="PTHR14269">
    <property type="entry name" value="CDP-DIACYLGLYCEROL--GLYCEROL-3-PHOSPHATE 3-PHOSPHATIDYLTRANSFERASE-RELATED"/>
    <property type="match status" value="1"/>
</dbReference>
<dbReference type="OrthoDB" id="9796672at2"/>
<dbReference type="InterPro" id="IPR050324">
    <property type="entry name" value="CDP-alcohol_PTase-I"/>
</dbReference>
<dbReference type="EMBL" id="WXYQ01000005">
    <property type="protein sequence ID" value="NBG95541.1"/>
    <property type="molecule type" value="Genomic_DNA"/>
</dbReference>
<accession>A0A845QBY0</accession>
<keyword evidence="14" id="KW-1208">Phospholipid metabolism</keyword>
<dbReference type="InterPro" id="IPR004570">
    <property type="entry name" value="Phosphatidylglycerol_P_synth"/>
</dbReference>
<proteinExistence type="inferred from homology"/>
<evidence type="ECO:0000313" key="19">
    <source>
        <dbReference type="Proteomes" id="UP000470384"/>
    </source>
</evidence>
<feature type="transmembrane region" description="Helical" evidence="17">
    <location>
        <begin position="7"/>
        <end position="24"/>
    </location>
</feature>
<dbReference type="InterPro" id="IPR000462">
    <property type="entry name" value="CDP-OH_P_trans"/>
</dbReference>
<keyword evidence="7" id="KW-0444">Lipid biosynthesis</keyword>
<dbReference type="Proteomes" id="UP000470384">
    <property type="component" value="Unassembled WGS sequence"/>
</dbReference>
<dbReference type="GO" id="GO:0008444">
    <property type="term" value="F:CDP-diacylglycerol-glycerol-3-phosphate 3-phosphatidyltransferase activity"/>
    <property type="evidence" value="ECO:0007669"/>
    <property type="project" value="UniProtKB-EC"/>
</dbReference>
<keyword evidence="10 17" id="KW-1133">Transmembrane helix</keyword>
<protein>
    <recommendedName>
        <fullName evidence="6">CDP-diacylglycerol--glycerol-3-phosphate 3-phosphatidyltransferase</fullName>
        <ecNumber evidence="5">2.7.8.5</ecNumber>
    </recommendedName>
</protein>
<keyword evidence="8 16" id="KW-0808">Transferase</keyword>
<dbReference type="InterPro" id="IPR043130">
    <property type="entry name" value="CDP-OH_PTrfase_TM_dom"/>
</dbReference>
<comment type="pathway">
    <text evidence="2">Phospholipid metabolism; phosphatidylglycerol biosynthesis; phosphatidylglycerol from CDP-diacylglycerol: step 1/2.</text>
</comment>
<dbReference type="PIRSF" id="PIRSF000847">
    <property type="entry name" value="Phos_ph_gly_syn"/>
    <property type="match status" value="1"/>
</dbReference>
<organism evidence="18 19">
    <name type="scientific">Pyruvatibacter mobilis</name>
    <dbReference type="NCBI Taxonomy" id="1712261"/>
    <lineage>
        <taxon>Bacteria</taxon>
        <taxon>Pseudomonadati</taxon>
        <taxon>Pseudomonadota</taxon>
        <taxon>Alphaproteobacteria</taxon>
        <taxon>Hyphomicrobiales</taxon>
        <taxon>Parvibaculaceae</taxon>
        <taxon>Pyruvatibacter</taxon>
    </lineage>
</organism>
<evidence type="ECO:0000256" key="12">
    <source>
        <dbReference type="ARBA" id="ARBA00023136"/>
    </source>
</evidence>
<evidence type="ECO:0000256" key="10">
    <source>
        <dbReference type="ARBA" id="ARBA00022989"/>
    </source>
</evidence>
<comment type="caution">
    <text evidence="18">The sequence shown here is derived from an EMBL/GenBank/DDBJ whole genome shotgun (WGS) entry which is preliminary data.</text>
</comment>
<dbReference type="Pfam" id="PF01066">
    <property type="entry name" value="CDP-OH_P_transf"/>
    <property type="match status" value="1"/>
</dbReference>
<evidence type="ECO:0000256" key="2">
    <source>
        <dbReference type="ARBA" id="ARBA00005042"/>
    </source>
</evidence>
<keyword evidence="12 17" id="KW-0472">Membrane</keyword>
<dbReference type="RefSeq" id="WP_160587495.1">
    <property type="nucleotide sequence ID" value="NZ_BMHN01000001.1"/>
</dbReference>
<evidence type="ECO:0000256" key="15">
    <source>
        <dbReference type="ARBA" id="ARBA00048586"/>
    </source>
</evidence>
<comment type="pathway">
    <text evidence="3">Lipid metabolism.</text>
</comment>
<dbReference type="EC" id="2.7.8.5" evidence="5"/>
<dbReference type="AlphaFoldDB" id="A0A845QBY0"/>
<feature type="transmembrane region" description="Helical" evidence="17">
    <location>
        <begin position="30"/>
        <end position="48"/>
    </location>
</feature>
<dbReference type="GeneID" id="300654993"/>
<dbReference type="FunFam" id="1.20.120.1760:FF:000033">
    <property type="entry name" value="CDP-alcohol phosphatidyltransferase"/>
    <property type="match status" value="1"/>
</dbReference>
<dbReference type="Gene3D" id="1.20.120.1760">
    <property type="match status" value="1"/>
</dbReference>
<evidence type="ECO:0000256" key="8">
    <source>
        <dbReference type="ARBA" id="ARBA00022679"/>
    </source>
</evidence>
<evidence type="ECO:0000256" key="7">
    <source>
        <dbReference type="ARBA" id="ARBA00022516"/>
    </source>
</evidence>
<dbReference type="PANTHER" id="PTHR14269:SF62">
    <property type="entry name" value="CDP-DIACYLGLYCEROL--GLYCEROL-3-PHOSPHATE 3-PHOSPHATIDYLTRANSFERASE 1, CHLOROPLASTIC"/>
    <property type="match status" value="1"/>
</dbReference>
<name>A0A845QBY0_9HYPH</name>
<evidence type="ECO:0000256" key="13">
    <source>
        <dbReference type="ARBA" id="ARBA00023209"/>
    </source>
</evidence>
<feature type="transmembrane region" description="Helical" evidence="17">
    <location>
        <begin position="97"/>
        <end position="118"/>
    </location>
</feature>
<evidence type="ECO:0000256" key="16">
    <source>
        <dbReference type="RuleBase" id="RU003750"/>
    </source>
</evidence>
<evidence type="ECO:0000256" key="9">
    <source>
        <dbReference type="ARBA" id="ARBA00022692"/>
    </source>
</evidence>
<evidence type="ECO:0000256" key="4">
    <source>
        <dbReference type="ARBA" id="ARBA00010441"/>
    </source>
</evidence>
<keyword evidence="11" id="KW-0443">Lipid metabolism</keyword>
<feature type="transmembrane region" description="Helical" evidence="17">
    <location>
        <begin position="130"/>
        <end position="153"/>
    </location>
</feature>
<evidence type="ECO:0000256" key="11">
    <source>
        <dbReference type="ARBA" id="ARBA00023098"/>
    </source>
</evidence>
<keyword evidence="13" id="KW-0594">Phospholipid biosynthesis</keyword>
<evidence type="ECO:0000256" key="6">
    <source>
        <dbReference type="ARBA" id="ARBA00014944"/>
    </source>
</evidence>
<comment type="subcellular location">
    <subcellularLocation>
        <location evidence="1">Membrane</location>
        <topology evidence="1">Multi-pass membrane protein</topology>
    </subcellularLocation>
</comment>
<gene>
    <name evidence="18" type="ORF">GTQ45_07320</name>
</gene>
<evidence type="ECO:0000256" key="17">
    <source>
        <dbReference type="SAM" id="Phobius"/>
    </source>
</evidence>
<dbReference type="PROSITE" id="PS00379">
    <property type="entry name" value="CDP_ALCOHOL_P_TRANSF"/>
    <property type="match status" value="1"/>
</dbReference>
<evidence type="ECO:0000256" key="5">
    <source>
        <dbReference type="ARBA" id="ARBA00013170"/>
    </source>
</evidence>
<sequence length="194" mass="20900">MSFVPNLITLGRLILVPVIIYLIGHQEFEAAFWVFVAAGVSDGVDGFIARRFNVKTTLGAWLDPVADKALLVSIFVSLGMQDLIPNWLVILVVSRDVLIVGAVLISWLIGFSITMRPLMVSKINTTVQIAYAAGVLAVLGFGLEASLASALVLGTYLTGMTTVVSGASYLVDWVRDVSAWETDEAEKQHTASDN</sequence>
<dbReference type="InterPro" id="IPR048254">
    <property type="entry name" value="CDP_ALCOHOL_P_TRANSF_CS"/>
</dbReference>
<evidence type="ECO:0000256" key="14">
    <source>
        <dbReference type="ARBA" id="ARBA00023264"/>
    </source>
</evidence>